<comment type="function">
    <text evidence="7">Degrades oligopeptides.</text>
</comment>
<feature type="compositionally biased region" description="Basic and acidic residues" evidence="10">
    <location>
        <begin position="547"/>
        <end position="567"/>
    </location>
</feature>
<evidence type="ECO:0000256" key="9">
    <source>
        <dbReference type="PIRSR" id="PIRSR036421-3"/>
    </source>
</evidence>
<dbReference type="InterPro" id="IPR036034">
    <property type="entry name" value="PDZ_sf"/>
</dbReference>
<evidence type="ECO:0000313" key="12">
    <source>
        <dbReference type="EMBL" id="QOY88993.1"/>
    </source>
</evidence>
<dbReference type="Gene3D" id="2.30.42.10">
    <property type="match status" value="1"/>
</dbReference>
<dbReference type="Pfam" id="PF14685">
    <property type="entry name" value="PDZ_Tricorn"/>
    <property type="match status" value="1"/>
</dbReference>
<gene>
    <name evidence="12" type="ORF">IRI77_03270</name>
</gene>
<evidence type="ECO:0000256" key="3">
    <source>
        <dbReference type="ARBA" id="ARBA00022490"/>
    </source>
</evidence>
<evidence type="ECO:0000256" key="4">
    <source>
        <dbReference type="ARBA" id="ARBA00022670"/>
    </source>
</evidence>
<dbReference type="Pfam" id="PF14684">
    <property type="entry name" value="Tricorn_C1"/>
    <property type="match status" value="1"/>
</dbReference>
<keyword evidence="5 7" id="KW-0378">Hydrolase</keyword>
<evidence type="ECO:0000256" key="5">
    <source>
        <dbReference type="ARBA" id="ARBA00022801"/>
    </source>
</evidence>
<dbReference type="InterPro" id="IPR029414">
    <property type="entry name" value="Tricorn_PDZ"/>
</dbReference>
<comment type="similarity">
    <text evidence="2 7">Belongs to the peptidase S41B family.</text>
</comment>
<dbReference type="SMART" id="SM00245">
    <property type="entry name" value="TSPc"/>
    <property type="match status" value="1"/>
</dbReference>
<proteinExistence type="inferred from homology"/>
<dbReference type="PANTHER" id="PTHR43253:SF1">
    <property type="entry name" value="TRICORN PROTEASE HOMOLOG 2-RELATED"/>
    <property type="match status" value="1"/>
</dbReference>
<keyword evidence="13" id="KW-1185">Reference proteome</keyword>
<evidence type="ECO:0000256" key="7">
    <source>
        <dbReference type="PIRNR" id="PIRNR036421"/>
    </source>
</evidence>
<dbReference type="Proteomes" id="UP000593892">
    <property type="component" value="Chromosome"/>
</dbReference>
<dbReference type="Pfam" id="PF26549">
    <property type="entry name" value="Tricorn_N"/>
    <property type="match status" value="1"/>
</dbReference>
<dbReference type="Pfam" id="PF26550">
    <property type="entry name" value="Tricorn_2nd"/>
    <property type="match status" value="1"/>
</dbReference>
<dbReference type="PIRSF" id="PIRSF036421">
    <property type="entry name" value="Tricorn_protease"/>
    <property type="match status" value="1"/>
</dbReference>
<dbReference type="SUPFAM" id="SSF52096">
    <property type="entry name" value="ClpP/crotonase"/>
    <property type="match status" value="1"/>
</dbReference>
<dbReference type="RefSeq" id="WP_194450656.1">
    <property type="nucleotide sequence ID" value="NZ_CP063849.1"/>
</dbReference>
<dbReference type="GO" id="GO:0005737">
    <property type="term" value="C:cytoplasm"/>
    <property type="evidence" value="ECO:0007669"/>
    <property type="project" value="UniProtKB-SubCell"/>
</dbReference>
<dbReference type="GO" id="GO:0006508">
    <property type="term" value="P:proteolysis"/>
    <property type="evidence" value="ECO:0007669"/>
    <property type="project" value="UniProtKB-UniRule"/>
</dbReference>
<evidence type="ECO:0000256" key="6">
    <source>
        <dbReference type="ARBA" id="ARBA00022825"/>
    </source>
</evidence>
<evidence type="ECO:0000259" key="11">
    <source>
        <dbReference type="SMART" id="SM00245"/>
    </source>
</evidence>
<comment type="subcellular location">
    <subcellularLocation>
        <location evidence="1 7">Cytoplasm</location>
    </subcellularLocation>
</comment>
<dbReference type="Gene3D" id="2.130.10.10">
    <property type="entry name" value="YVTN repeat-like/Quinoprotein amine dehydrogenase"/>
    <property type="match status" value="1"/>
</dbReference>
<feature type="active site" description="Charge relay system" evidence="8">
    <location>
        <position position="1030"/>
    </location>
</feature>
<dbReference type="EMBL" id="CP063849">
    <property type="protein sequence ID" value="QOY88993.1"/>
    <property type="molecule type" value="Genomic_DNA"/>
</dbReference>
<evidence type="ECO:0000256" key="10">
    <source>
        <dbReference type="SAM" id="MobiDB-lite"/>
    </source>
</evidence>
<evidence type="ECO:0000256" key="1">
    <source>
        <dbReference type="ARBA" id="ARBA00004496"/>
    </source>
</evidence>
<dbReference type="SUPFAM" id="SSF82171">
    <property type="entry name" value="DPP6 N-terminal domain-like"/>
    <property type="match status" value="1"/>
</dbReference>
<sequence>MRQICLLLLTASLAFGQTKLLRFPDIHGDRVAFTYAGDIWTASASGGTATRLTAHPGMELFAKFSPDGKWIAFTGQYDGDEQVYVMPSTGGVPKQLTYYPARGPLPARWGYDNQVYGWTPDGKSILFRSVRDSWAVADSRLYTVPAAGGPAKALPMPKSGPGVMSPDGQKVLYSPLFRDFRTWKRYQGGWQQDLYIYDLKTNDVEAIANSPRTEREPMWIGSKVYFSSDRTGTFNIYEYDPGSKKVKELTNSTKWDARWASADRQGRIVYELNGELQVLEAKNGQSKKISIDVPTDGVASRPSTVNVGGQVEGWDLSPKGERALFVAHGDIFTAPIEKGVVRNLTHSSNAHDKAAEWSPDGRRIVYISDRTGEEELWVINQDGSGQPEQLTTGGRAMRYRPTWSPDAKKIAFSDKDGKLFVLTLSDKSVIEVARDRRGSMQEYVWSPDSAYIAYSLDDTNGFRSIWIWSAGENKAHQVTGEMFNEYSPAWDPEGNYLWYLSDREYAPIISASEFNYATARNTLIYGLALRKDVKNPFAPEDDSVQLQDDKKADEKKADDKKPEEKKPIRIDFDGISARVVRVPVPAANYGSLTAVKGHLVYEKAGNPYYGRESETPPSIQIFALKERKESSLVEGAGGYATSADGSKMLVRQGGGFSLYDVNPKGRDSKKAVSTADLKLERIPSQEWAQIFNEVWRRYRDFFYAKNMNGYDWEALRQQYAPMLEYVGHRSDLNYIIGEMIAELNSGHAYIDGGTWDRPERPRVALPGARFELEEASGRYKLARIFAGQNEEAVYRSPLTEVGVDVKAGDYVLAVDGEELKANEDPYRLLRGKAGKAVRFTVNSKPEMNGSREITFQPLDSETDLIYLEMIEANRARVDKATNGRVGYLHVPNMGAEGIREFIKWYYGQTRKDGLVIDDRGNGGGNVSRMLIERLRRQMLATGFSRNSDEPTTYPDGVMIGPMVCLLNETSASDGDIFPAMFREAKLGPLIGKRSWGGVVGITNHGNLVDGGVVNVPEFGFANTKGEWIIEGVGVEPDITVENDPKSVIAGHDPQLERAIDEVMKRIQQGGKKLPSRPPDPVKTK</sequence>
<feature type="active site" description="Nucleophile" evidence="8">
    <location>
        <position position="972"/>
    </location>
</feature>
<name>A0A7S7NSL1_PALFE</name>
<dbReference type="CDD" id="cd07562">
    <property type="entry name" value="Peptidase_S41_TRI"/>
    <property type="match status" value="1"/>
</dbReference>
<dbReference type="InterPro" id="IPR028204">
    <property type="entry name" value="Tricorn_C1"/>
</dbReference>
<dbReference type="Gene3D" id="3.90.226.10">
    <property type="entry name" value="2-enoyl-CoA Hydratase, Chain A, domain 1"/>
    <property type="match status" value="1"/>
</dbReference>
<reference evidence="12 13" key="1">
    <citation type="submission" date="2020-10" db="EMBL/GenBank/DDBJ databases">
        <title>Complete genome sequence of Paludibaculum fermentans P105T, a facultatively anaerobic acidobacterium capable of dissimilatory Fe(III) reduction.</title>
        <authorList>
            <person name="Dedysh S.N."/>
            <person name="Beletsky A.V."/>
            <person name="Kulichevskaya I.S."/>
            <person name="Mardanov A.V."/>
            <person name="Ravin N.V."/>
        </authorList>
    </citation>
    <scope>NUCLEOTIDE SEQUENCE [LARGE SCALE GENOMIC DNA]</scope>
    <source>
        <strain evidence="12 13">P105</strain>
    </source>
</reference>
<keyword evidence="4 7" id="KW-0645">Protease</keyword>
<dbReference type="InterPro" id="IPR029045">
    <property type="entry name" value="ClpP/crotonase-like_dom_sf"/>
</dbReference>
<keyword evidence="3 7" id="KW-0963">Cytoplasm</keyword>
<evidence type="ECO:0000256" key="8">
    <source>
        <dbReference type="PIRSR" id="PIRSR036421-1"/>
    </source>
</evidence>
<dbReference type="Gene3D" id="2.120.10.60">
    <property type="entry name" value="Tricorn protease N-terminal domain"/>
    <property type="match status" value="1"/>
</dbReference>
<dbReference type="Pfam" id="PF03572">
    <property type="entry name" value="Peptidase_S41"/>
    <property type="match status" value="1"/>
</dbReference>
<evidence type="ECO:0000313" key="13">
    <source>
        <dbReference type="Proteomes" id="UP000593892"/>
    </source>
</evidence>
<feature type="region of interest" description="Disordered" evidence="10">
    <location>
        <begin position="538"/>
        <end position="567"/>
    </location>
</feature>
<dbReference type="GO" id="GO:0008236">
    <property type="term" value="F:serine-type peptidase activity"/>
    <property type="evidence" value="ECO:0007669"/>
    <property type="project" value="UniProtKB-UniRule"/>
</dbReference>
<feature type="site" description="Transition state stabilizer; via amide nitrogen" evidence="9">
    <location>
        <position position="973"/>
    </location>
</feature>
<accession>A0A7S7NSL1</accession>
<evidence type="ECO:0000256" key="2">
    <source>
        <dbReference type="ARBA" id="ARBA00008524"/>
    </source>
</evidence>
<feature type="domain" description="Tail specific protease" evidence="11">
    <location>
        <begin position="850"/>
        <end position="1041"/>
    </location>
</feature>
<dbReference type="EC" id="3.4.21.-" evidence="7"/>
<dbReference type="Gene3D" id="3.30.750.44">
    <property type="match status" value="1"/>
</dbReference>
<feature type="active site" description="Charge relay system" evidence="8">
    <location>
        <position position="747"/>
    </location>
</feature>
<dbReference type="AlphaFoldDB" id="A0A7S7NSL1"/>
<organism evidence="12 13">
    <name type="scientific">Paludibaculum fermentans</name>
    <dbReference type="NCBI Taxonomy" id="1473598"/>
    <lineage>
        <taxon>Bacteria</taxon>
        <taxon>Pseudomonadati</taxon>
        <taxon>Acidobacteriota</taxon>
        <taxon>Terriglobia</taxon>
        <taxon>Bryobacterales</taxon>
        <taxon>Bryobacteraceae</taxon>
        <taxon>Paludibaculum</taxon>
    </lineage>
</organism>
<dbReference type="InterPro" id="IPR015943">
    <property type="entry name" value="WD40/YVTN_repeat-like_dom_sf"/>
</dbReference>
<protein>
    <recommendedName>
        <fullName evidence="7">Tricorn protease homolog</fullName>
        <ecNumber evidence="7">3.4.21.-</ecNumber>
    </recommendedName>
</protein>
<dbReference type="InterPro" id="IPR005151">
    <property type="entry name" value="Tail-specific_protease"/>
</dbReference>
<dbReference type="SUPFAM" id="SSF50156">
    <property type="entry name" value="PDZ domain-like"/>
    <property type="match status" value="1"/>
</dbReference>
<dbReference type="KEGG" id="pfer:IRI77_03270"/>
<dbReference type="PANTHER" id="PTHR43253">
    <property type="entry name" value="TRICORN PROTEASE HOMOLOG 2-RELATED"/>
    <property type="match status" value="1"/>
</dbReference>
<dbReference type="InterPro" id="IPR012393">
    <property type="entry name" value="Tricorn_protease"/>
</dbReference>
<keyword evidence="6 7" id="KW-0720">Serine protease</keyword>